<dbReference type="AlphaFoldDB" id="A0A5Q2VF45"/>
<protein>
    <submittedName>
        <fullName evidence="1">Uncharacterized protein</fullName>
    </submittedName>
</protein>
<dbReference type="Gene3D" id="2.40.30.20">
    <property type="match status" value="1"/>
</dbReference>
<dbReference type="Proteomes" id="UP000381260">
    <property type="component" value="Chromosome"/>
</dbReference>
<evidence type="ECO:0000313" key="1">
    <source>
        <dbReference type="EMBL" id="QGH64157.1"/>
    </source>
</evidence>
<reference evidence="1 2" key="1">
    <citation type="submission" date="2019-11" db="EMBL/GenBank/DDBJ databases">
        <title>The Phosphoenolpyruvate Phosphotransferase System Regulates Serratia proteamaculans 336X Biofilm Formation and Wheat Roots colonization.</title>
        <authorList>
            <person name="Liu F."/>
        </authorList>
    </citation>
    <scope>NUCLEOTIDE SEQUENCE [LARGE SCALE GENOMIC DNA]</scope>
    <source>
        <strain evidence="1 2">336X</strain>
    </source>
</reference>
<proteinExistence type="predicted"/>
<evidence type="ECO:0000313" key="2">
    <source>
        <dbReference type="Proteomes" id="UP000381260"/>
    </source>
</evidence>
<dbReference type="EMBL" id="CP045913">
    <property type="protein sequence ID" value="QGH64157.1"/>
    <property type="molecule type" value="Genomic_DNA"/>
</dbReference>
<name>A0A5Q2VF45_SERPR</name>
<organism evidence="1 2">
    <name type="scientific">Serratia proteamaculans</name>
    <dbReference type="NCBI Taxonomy" id="28151"/>
    <lineage>
        <taxon>Bacteria</taxon>
        <taxon>Pseudomonadati</taxon>
        <taxon>Pseudomonadota</taxon>
        <taxon>Gammaproteobacteria</taxon>
        <taxon>Enterobacterales</taxon>
        <taxon>Yersiniaceae</taxon>
        <taxon>Serratia</taxon>
    </lineage>
</organism>
<gene>
    <name evidence="1" type="ORF">GHV41_26280</name>
</gene>
<dbReference type="RefSeq" id="WP_153860768.1">
    <property type="nucleotide sequence ID" value="NZ_CP045913.1"/>
</dbReference>
<accession>A0A5Q2VF45</accession>
<dbReference type="InterPro" id="IPR023366">
    <property type="entry name" value="ATP_synth_asu-like_sf"/>
</dbReference>
<sequence>MAIVNINVSITNPPKPSQLLKSGALVSVGGTTLAPGSYELLTSKDDLKTIVAPAKTITAISWATNTVTVTLSEAHGWANGDEVPVVLSGVEPTGYNGAHTATVTGDKAFTYALNADPGTATKMGTVVSVASGEIQQMNTTYWAQGTSRAVYVLELGELSVKAAVEALSKFIDEDISLGNTYQKFFSYLVPREWDEEATFKTLANNYTSPGSLVKFFVTTTIATYETWVSGKYPNVFAGVEASGIGATEFSMAAPFQSSLANDPSSSNMVPPMAFRFMYGVTEYPPAGNGKLLKALQDNNINYIGTAAEGGLSNKMLVAGHMLDGMPFNYWYAVAWCAINLEMDLANEVINGSNTTVNPLYYEPQGIGRLQRRALKTLRSGISYGLILGQVIDTQLSQDAFNEQYEKGAYAGSAVINAVPFANYTSLNPSDYADGKYSGLSAVVTPKRGFESITFNLNVTNFVGA</sequence>